<keyword evidence="3" id="KW-1185">Reference proteome</keyword>
<dbReference type="Gene3D" id="3.90.320.10">
    <property type="match status" value="1"/>
</dbReference>
<organism evidence="2 3">
    <name type="scientific">Legionella lansingensis</name>
    <dbReference type="NCBI Taxonomy" id="45067"/>
    <lineage>
        <taxon>Bacteria</taxon>
        <taxon>Pseudomonadati</taxon>
        <taxon>Pseudomonadota</taxon>
        <taxon>Gammaproteobacteria</taxon>
        <taxon>Legionellales</taxon>
        <taxon>Legionellaceae</taxon>
        <taxon>Legionella</taxon>
    </lineage>
</organism>
<dbReference type="NCBIfam" id="TIGR03623">
    <property type="entry name" value="probable DNA repair protein"/>
    <property type="match status" value="1"/>
</dbReference>
<dbReference type="eggNOG" id="COG2887">
    <property type="taxonomic scope" value="Bacteria"/>
</dbReference>
<dbReference type="eggNOG" id="COG0210">
    <property type="taxonomic scope" value="Bacteria"/>
</dbReference>
<dbReference type="EMBL" id="LNYI01000012">
    <property type="protein sequence ID" value="KTD23619.1"/>
    <property type="molecule type" value="Genomic_DNA"/>
</dbReference>
<dbReference type="InterPro" id="IPR011604">
    <property type="entry name" value="PDDEXK-like_dom_sf"/>
</dbReference>
<dbReference type="RefSeq" id="WP_231950094.1">
    <property type="nucleotide sequence ID" value="NZ_CAAAJD010000006.1"/>
</dbReference>
<dbReference type="SUPFAM" id="SSF52540">
    <property type="entry name" value="P-loop containing nucleoside triphosphate hydrolases"/>
    <property type="match status" value="1"/>
</dbReference>
<feature type="domain" description="PD-(D/E)XK endonuclease-like" evidence="1">
    <location>
        <begin position="629"/>
        <end position="890"/>
    </location>
</feature>
<gene>
    <name evidence="2" type="ORF">Llan_0754</name>
</gene>
<dbReference type="STRING" id="45067.Llan_0754"/>
<dbReference type="InterPro" id="IPR019925">
    <property type="entry name" value="DNA_repair_protein_predicted"/>
</dbReference>
<dbReference type="Pfam" id="PF12705">
    <property type="entry name" value="PDDEXK_1"/>
    <property type="match status" value="1"/>
</dbReference>
<dbReference type="Proteomes" id="UP000054869">
    <property type="component" value="Unassembled WGS sequence"/>
</dbReference>
<accession>A0A0W0VU02</accession>
<dbReference type="InterPro" id="IPR027417">
    <property type="entry name" value="P-loop_NTPase"/>
</dbReference>
<dbReference type="AlphaFoldDB" id="A0A0W0VU02"/>
<comment type="caution">
    <text evidence="2">The sequence shown here is derived from an EMBL/GenBank/DDBJ whole genome shotgun (WGS) entry which is preliminary data.</text>
</comment>
<protein>
    <submittedName>
        <fullName evidence="2">Recombinase B</fullName>
    </submittedName>
</protein>
<evidence type="ECO:0000313" key="2">
    <source>
        <dbReference type="EMBL" id="KTD23619.1"/>
    </source>
</evidence>
<evidence type="ECO:0000259" key="1">
    <source>
        <dbReference type="Pfam" id="PF12705"/>
    </source>
</evidence>
<name>A0A0W0VU02_9GAMM</name>
<proteinExistence type="predicted"/>
<dbReference type="PATRIC" id="fig|45067.4.peg.784"/>
<reference evidence="2 3" key="1">
    <citation type="submission" date="2015-11" db="EMBL/GenBank/DDBJ databases">
        <title>Genomic analysis of 38 Legionella species identifies large and diverse effector repertoires.</title>
        <authorList>
            <person name="Burstein D."/>
            <person name="Amaro F."/>
            <person name="Zusman T."/>
            <person name="Lifshitz Z."/>
            <person name="Cohen O."/>
            <person name="Gilbert J.A."/>
            <person name="Pupko T."/>
            <person name="Shuman H.A."/>
            <person name="Segal G."/>
        </authorList>
    </citation>
    <scope>NUCLEOTIDE SEQUENCE [LARGE SCALE GENOMIC DNA]</scope>
    <source>
        <strain evidence="2 3">ATCC 49751</strain>
    </source>
</reference>
<sequence>MNNKGNRSPHPNVSTSRPHDLFAGLTAGSIDLEISPEPAVNPANKSWGRDVGIGGAFTNKEELLALMQNGATVITPNNRLSNELLHDFAVAFPKSAQKKPICLPYTAFLLHSFKTFWHKYSRNNHPLLLTELQCRYLWRQIIATKQTEVNRGLLNAIHEAWTRCHLWMLDLNHSVFAYNLQTRQFQQWAQQFLRELDCLGAITEAQLAPYLCSQNSAFSVSQLVWVCFDDYTPQQKKLQHYLNDQGCMLYHYDLATQATNLYQYAAKNEEDEYQQLFCWLKERLACGERRLGVVIPDLEKKSSYLHRTLQQHFPQTTFNISLGKPLAEYPLVAHALNYLQLDGKMLDVHQARLLLHSPFIAYSQTELLARAQILENSTTLAEPTFEQSAFVAELKAIAPKLAHALTEVIPYPKEASIQGWINAFHLRLRSLGFPGELELNSVTYQCYQRFLMLFEEFKQLALISPLMKRRDALATFKELAETTIFQPKNANAPIQILGLLEASGCTFNSLWFTGLTDECLPQGIKPSAFIPLTLQRDNLMPHAHSAKELYLADKMISRLQRASSLAVFSYPRLVDDKPNMPSPFITHLATLQPMRDEAKACESKLEHFSESYVLPFVPEEKLAGGTSILANQAKCPFRAFAAHRLHLKARIENSAGPDQRERGQVIHKVMELLWGALKKQSNLLELDNEALDKHIETSIQTALQPLIAKRPHSFSNLVQAVEFQRLKRLVHACLDWERQRPPFEVEALEAAFTIRLADMEFNVRVDRLDKVEDDKWVIDYKTSLPQSLPWNEERPSEPQLLLYALLDETISTLLFAQLKAGKFTPKGLSENKNPTLGIVGLKKDQSWSALRQYWSLQLTQLAHEFVQGHCPPRPNSLAVCTQCDYQALCRFEGNSSE</sequence>
<dbReference type="InterPro" id="IPR038726">
    <property type="entry name" value="PDDEXK_AddAB-type"/>
</dbReference>
<evidence type="ECO:0000313" key="3">
    <source>
        <dbReference type="Proteomes" id="UP000054869"/>
    </source>
</evidence>